<dbReference type="EC" id="2.7.4.8" evidence="2 9"/>
<accession>A0A1I6S2D3</accession>
<dbReference type="InterPro" id="IPR017665">
    <property type="entry name" value="Guanylate_kinase"/>
</dbReference>
<keyword evidence="7 9" id="KW-0067">ATP-binding</keyword>
<dbReference type="PANTHER" id="PTHR23117:SF13">
    <property type="entry name" value="GUANYLATE KINASE"/>
    <property type="match status" value="1"/>
</dbReference>
<keyword evidence="9" id="KW-0963">Cytoplasm</keyword>
<sequence length="207" mass="23465">MSGLLFVVSAASGTGKTSLVKALLERVNNLHVSVSHTTRGQRPGELDGVHYHFSQKEDFLALVQQGGFIEYAEVFGNYYGTAQTTVKQQLAKGHDVLLEIDWQGAEQVRKLFPESQQIFILPPSQFDLRQRLSNRGTDSVEVIEHRLSCAVEDMQQYLNFDYLIINDDFNKALHDLESVIIANRLRLSQQANRHQELIQQLITPIES</sequence>
<dbReference type="Gene3D" id="3.30.63.10">
    <property type="entry name" value="Guanylate Kinase phosphate binding domain"/>
    <property type="match status" value="1"/>
</dbReference>
<protein>
    <recommendedName>
        <fullName evidence="3 9">Guanylate kinase</fullName>
        <ecNumber evidence="2 9">2.7.4.8</ecNumber>
    </recommendedName>
    <alternativeName>
        <fullName evidence="8 9">GMP kinase</fullName>
    </alternativeName>
</protein>
<dbReference type="FunFam" id="3.30.63.10:FF:000002">
    <property type="entry name" value="Guanylate kinase 1"/>
    <property type="match status" value="1"/>
</dbReference>
<evidence type="ECO:0000256" key="8">
    <source>
        <dbReference type="ARBA" id="ARBA00030128"/>
    </source>
</evidence>
<dbReference type="InterPro" id="IPR027417">
    <property type="entry name" value="P-loop_NTPase"/>
</dbReference>
<dbReference type="CDD" id="cd00071">
    <property type="entry name" value="GMPK"/>
    <property type="match status" value="1"/>
</dbReference>
<gene>
    <name evidence="9" type="primary">gmk</name>
    <name evidence="11" type="ORF">SAMN05444586_100677</name>
</gene>
<proteinExistence type="inferred from homology"/>
<evidence type="ECO:0000256" key="7">
    <source>
        <dbReference type="ARBA" id="ARBA00022840"/>
    </source>
</evidence>
<organism evidence="11 12">
    <name type="scientific">Acinetobacter bohemicus</name>
    <dbReference type="NCBI Taxonomy" id="1435036"/>
    <lineage>
        <taxon>Bacteria</taxon>
        <taxon>Pseudomonadati</taxon>
        <taxon>Pseudomonadota</taxon>
        <taxon>Gammaproteobacteria</taxon>
        <taxon>Moraxellales</taxon>
        <taxon>Moraxellaceae</taxon>
        <taxon>Acinetobacter</taxon>
    </lineage>
</organism>
<name>A0A1I6S2D3_9GAMM</name>
<dbReference type="PANTHER" id="PTHR23117">
    <property type="entry name" value="GUANYLATE KINASE-RELATED"/>
    <property type="match status" value="1"/>
</dbReference>
<feature type="binding site" evidence="9">
    <location>
        <begin position="10"/>
        <end position="17"/>
    </location>
    <ligand>
        <name>ATP</name>
        <dbReference type="ChEBI" id="CHEBI:30616"/>
    </ligand>
</feature>
<dbReference type="NCBIfam" id="TIGR03263">
    <property type="entry name" value="guanyl_kin"/>
    <property type="match status" value="1"/>
</dbReference>
<dbReference type="Pfam" id="PF00625">
    <property type="entry name" value="Guanylate_kin"/>
    <property type="match status" value="1"/>
</dbReference>
<comment type="function">
    <text evidence="9">Essential for recycling GMP and indirectly, cGMP.</text>
</comment>
<evidence type="ECO:0000259" key="10">
    <source>
        <dbReference type="PROSITE" id="PS50052"/>
    </source>
</evidence>
<evidence type="ECO:0000256" key="1">
    <source>
        <dbReference type="ARBA" id="ARBA00005790"/>
    </source>
</evidence>
<keyword evidence="4 9" id="KW-0808">Transferase</keyword>
<evidence type="ECO:0000256" key="9">
    <source>
        <dbReference type="HAMAP-Rule" id="MF_00328"/>
    </source>
</evidence>
<evidence type="ECO:0000256" key="4">
    <source>
        <dbReference type="ARBA" id="ARBA00022679"/>
    </source>
</evidence>
<dbReference type="InterPro" id="IPR008145">
    <property type="entry name" value="GK/Ca_channel_bsu"/>
</dbReference>
<evidence type="ECO:0000313" key="11">
    <source>
        <dbReference type="EMBL" id="SFS71102.1"/>
    </source>
</evidence>
<dbReference type="InterPro" id="IPR008144">
    <property type="entry name" value="Guanylate_kin-like_dom"/>
</dbReference>
<keyword evidence="6 9" id="KW-0418">Kinase</keyword>
<keyword evidence="12" id="KW-1185">Reference proteome</keyword>
<dbReference type="GO" id="GO:0004385">
    <property type="term" value="F:GMP kinase activity"/>
    <property type="evidence" value="ECO:0007669"/>
    <property type="project" value="UniProtKB-UniRule"/>
</dbReference>
<dbReference type="AlphaFoldDB" id="A0A1I6S2D3"/>
<comment type="catalytic activity">
    <reaction evidence="9">
        <text>GMP + ATP = GDP + ADP</text>
        <dbReference type="Rhea" id="RHEA:20780"/>
        <dbReference type="ChEBI" id="CHEBI:30616"/>
        <dbReference type="ChEBI" id="CHEBI:58115"/>
        <dbReference type="ChEBI" id="CHEBI:58189"/>
        <dbReference type="ChEBI" id="CHEBI:456216"/>
        <dbReference type="EC" id="2.7.4.8"/>
    </reaction>
</comment>
<dbReference type="GO" id="GO:0005829">
    <property type="term" value="C:cytosol"/>
    <property type="evidence" value="ECO:0007669"/>
    <property type="project" value="TreeGrafter"/>
</dbReference>
<dbReference type="Gene3D" id="3.40.50.300">
    <property type="entry name" value="P-loop containing nucleotide triphosphate hydrolases"/>
    <property type="match status" value="1"/>
</dbReference>
<reference evidence="12" key="1">
    <citation type="submission" date="2016-10" db="EMBL/GenBank/DDBJ databases">
        <authorList>
            <person name="Varghese N."/>
            <person name="Submissions S."/>
        </authorList>
    </citation>
    <scope>NUCLEOTIDE SEQUENCE [LARGE SCALE GENOMIC DNA]</scope>
    <source>
        <strain evidence="12">ANC 5076</strain>
    </source>
</reference>
<dbReference type="HAMAP" id="MF_00328">
    <property type="entry name" value="Guanylate_kinase"/>
    <property type="match status" value="1"/>
</dbReference>
<dbReference type="RefSeq" id="WP_074945016.1">
    <property type="nucleotide sequence ID" value="NZ_FOZU01000006.1"/>
</dbReference>
<comment type="similarity">
    <text evidence="1 9">Belongs to the guanylate kinase family.</text>
</comment>
<evidence type="ECO:0000256" key="6">
    <source>
        <dbReference type="ARBA" id="ARBA00022777"/>
    </source>
</evidence>
<keyword evidence="5 9" id="KW-0547">Nucleotide-binding</keyword>
<dbReference type="SUPFAM" id="SSF52540">
    <property type="entry name" value="P-loop containing nucleoside triphosphate hydrolases"/>
    <property type="match status" value="1"/>
</dbReference>
<evidence type="ECO:0000313" key="12">
    <source>
        <dbReference type="Proteomes" id="UP000182827"/>
    </source>
</evidence>
<comment type="subcellular location">
    <subcellularLocation>
        <location evidence="9">Cytoplasm</location>
    </subcellularLocation>
</comment>
<dbReference type="PROSITE" id="PS50052">
    <property type="entry name" value="GUANYLATE_KINASE_2"/>
    <property type="match status" value="1"/>
</dbReference>
<dbReference type="Proteomes" id="UP000182827">
    <property type="component" value="Unassembled WGS sequence"/>
</dbReference>
<dbReference type="GO" id="GO:0005524">
    <property type="term" value="F:ATP binding"/>
    <property type="evidence" value="ECO:0007669"/>
    <property type="project" value="UniProtKB-UniRule"/>
</dbReference>
<evidence type="ECO:0000256" key="3">
    <source>
        <dbReference type="ARBA" id="ARBA00016296"/>
    </source>
</evidence>
<dbReference type="EMBL" id="FOZU01000006">
    <property type="protein sequence ID" value="SFS71102.1"/>
    <property type="molecule type" value="Genomic_DNA"/>
</dbReference>
<dbReference type="SMART" id="SM00072">
    <property type="entry name" value="GuKc"/>
    <property type="match status" value="1"/>
</dbReference>
<feature type="domain" description="Guanylate kinase-like" evidence="10">
    <location>
        <begin position="3"/>
        <end position="181"/>
    </location>
</feature>
<evidence type="ECO:0000256" key="5">
    <source>
        <dbReference type="ARBA" id="ARBA00022741"/>
    </source>
</evidence>
<evidence type="ECO:0000256" key="2">
    <source>
        <dbReference type="ARBA" id="ARBA00012961"/>
    </source>
</evidence>